<dbReference type="AlphaFoldDB" id="A0AAF1BL70"/>
<dbReference type="Proteomes" id="UP000827549">
    <property type="component" value="Chromosome 4"/>
</dbReference>
<proteinExistence type="predicted"/>
<reference evidence="1" key="1">
    <citation type="submission" date="2023-10" db="EMBL/GenBank/DDBJ databases">
        <authorList>
            <person name="Noh H."/>
        </authorList>
    </citation>
    <scope>NUCLEOTIDE SEQUENCE</scope>
    <source>
        <strain evidence="1">DUCC4014</strain>
    </source>
</reference>
<dbReference type="GeneID" id="87808587"/>
<name>A0AAF1BL70_9TREE</name>
<dbReference type="EMBL" id="CP086717">
    <property type="protein sequence ID" value="WOO81840.1"/>
    <property type="molecule type" value="Genomic_DNA"/>
</dbReference>
<sequence>MTTVAIDYTAHPHIIDAIIAFSSTPVLTKLRCTSRELRDRIDRKMFHHVALLEWRKPNQRTSESKKLFQRPSIRELRVTSAGLTTYAGPESLSTRYPLVPSAVEILDIVHPIRADSFDFDKLTSVHTVRRMNYAVCSVGTGSYKTPHTLVDFCYLYPHARNDMRPIPLLPRASRYVLHLKWEESDTMALWNFFNLGHMDTITEFVLVLHPNPAEDGSRAVMAENYGLIDLVTQTIPVMERGGEVTIVGLERVVPQQLRLHIDAGDEPGIEAYEPFRENLVDHLINQADHFIQGTDEAHHRQSILQRIHFVPLEGWLEGLGNRKELEGVWPSCADDEFKYPQFLR</sequence>
<dbReference type="RefSeq" id="XP_062627872.1">
    <property type="nucleotide sequence ID" value="XM_062771888.1"/>
</dbReference>
<evidence type="ECO:0000313" key="2">
    <source>
        <dbReference type="Proteomes" id="UP000827549"/>
    </source>
</evidence>
<evidence type="ECO:0000313" key="1">
    <source>
        <dbReference type="EMBL" id="WOO81840.1"/>
    </source>
</evidence>
<organism evidence="1 2">
    <name type="scientific">Vanrija pseudolonga</name>
    <dbReference type="NCBI Taxonomy" id="143232"/>
    <lineage>
        <taxon>Eukaryota</taxon>
        <taxon>Fungi</taxon>
        <taxon>Dikarya</taxon>
        <taxon>Basidiomycota</taxon>
        <taxon>Agaricomycotina</taxon>
        <taxon>Tremellomycetes</taxon>
        <taxon>Trichosporonales</taxon>
        <taxon>Trichosporonaceae</taxon>
        <taxon>Vanrija</taxon>
    </lineage>
</organism>
<protein>
    <submittedName>
        <fullName evidence="1">Uncharacterized protein</fullName>
    </submittedName>
</protein>
<keyword evidence="2" id="KW-1185">Reference proteome</keyword>
<accession>A0AAF1BL70</accession>
<gene>
    <name evidence="1" type="ORF">LOC62_04G005358</name>
</gene>